<reference evidence="2" key="1">
    <citation type="submission" date="2021-10" db="EMBL/GenBank/DDBJ databases">
        <title>Tropical sea cucumber genome reveals ecological adaptation and Cuvierian tubules defense mechanism.</title>
        <authorList>
            <person name="Chen T."/>
        </authorList>
    </citation>
    <scope>NUCLEOTIDE SEQUENCE</scope>
    <source>
        <strain evidence="2">Nanhai2018</strain>
        <tissue evidence="2">Muscle</tissue>
    </source>
</reference>
<organism evidence="2 3">
    <name type="scientific">Holothuria leucospilota</name>
    <name type="common">Black long sea cucumber</name>
    <name type="synonym">Mertensiothuria leucospilota</name>
    <dbReference type="NCBI Taxonomy" id="206669"/>
    <lineage>
        <taxon>Eukaryota</taxon>
        <taxon>Metazoa</taxon>
        <taxon>Echinodermata</taxon>
        <taxon>Eleutherozoa</taxon>
        <taxon>Echinozoa</taxon>
        <taxon>Holothuroidea</taxon>
        <taxon>Aspidochirotacea</taxon>
        <taxon>Aspidochirotida</taxon>
        <taxon>Holothuriidae</taxon>
        <taxon>Holothuria</taxon>
    </lineage>
</organism>
<name>A0A9Q1BRR0_HOLLE</name>
<comment type="caution">
    <text evidence="2">The sequence shown here is derived from an EMBL/GenBank/DDBJ whole genome shotgun (WGS) entry which is preliminary data.</text>
</comment>
<evidence type="ECO:0000256" key="1">
    <source>
        <dbReference type="SAM" id="Phobius"/>
    </source>
</evidence>
<protein>
    <submittedName>
        <fullName evidence="2">Uncharacterized protein</fullName>
    </submittedName>
</protein>
<accession>A0A9Q1BRR0</accession>
<dbReference type="Proteomes" id="UP001152320">
    <property type="component" value="Chromosome 12"/>
</dbReference>
<dbReference type="AlphaFoldDB" id="A0A9Q1BRR0"/>
<keyword evidence="1" id="KW-1133">Transmembrane helix</keyword>
<sequence>MIEFVSDKRAKMWTKLLLIIVCSWNVARYAVGRCPEFHKPVLKIGGVFGKTVIFPCNLGKKCYEGMWQNNNLGKRMHALDCNEDHCVATNDSESKNTLYLYNLTYDQVSSYDCVCKEPQRILYVCYDLTAVCQLEMTVGNMKTIYNGSYLSNVQRTYLVDINEGNSFNIKCQRGANRASNCTDHGSVASMPLNGCAYTCSLPVAPNVDPCIVQVILQVNDTGINFTFWHVTDKPITSTSKPTRWPPSLIRAITPDHPFTSEVSTSLPESDKTRLIDPWLPPDTALHTTVIYILIYCCSVGVMLLLIATSMVRIYHIYYKGEGKYKADVYRPGSIYGQPAPNKDYEKYADVVSDKNDYKTSSCLLSKDCALASSGDAV</sequence>
<keyword evidence="3" id="KW-1185">Reference proteome</keyword>
<gene>
    <name evidence="2" type="ORF">HOLleu_24785</name>
</gene>
<keyword evidence="1" id="KW-0812">Transmembrane</keyword>
<keyword evidence="1" id="KW-0472">Membrane</keyword>
<feature type="transmembrane region" description="Helical" evidence="1">
    <location>
        <begin position="289"/>
        <end position="314"/>
    </location>
</feature>
<dbReference type="EMBL" id="JAIZAY010000012">
    <property type="protein sequence ID" value="KAJ8031555.1"/>
    <property type="molecule type" value="Genomic_DNA"/>
</dbReference>
<evidence type="ECO:0000313" key="3">
    <source>
        <dbReference type="Proteomes" id="UP001152320"/>
    </source>
</evidence>
<evidence type="ECO:0000313" key="2">
    <source>
        <dbReference type="EMBL" id="KAJ8031555.1"/>
    </source>
</evidence>
<proteinExistence type="predicted"/>